<keyword evidence="3 7" id="KW-0547">Nucleotide-binding</keyword>
<dbReference type="PANTHER" id="PTHR11895">
    <property type="entry name" value="TRANSAMIDASE"/>
    <property type="match status" value="1"/>
</dbReference>
<dbReference type="InterPro" id="IPR004412">
    <property type="entry name" value="GatA"/>
</dbReference>
<dbReference type="GO" id="GO:0030956">
    <property type="term" value="C:glutamyl-tRNA(Gln) amidotransferase complex"/>
    <property type="evidence" value="ECO:0007669"/>
    <property type="project" value="UniProtKB-UniRule"/>
</dbReference>
<dbReference type="GO" id="GO:0050567">
    <property type="term" value="F:glutaminyl-tRNA synthase (glutamine-hydrolyzing) activity"/>
    <property type="evidence" value="ECO:0007669"/>
    <property type="project" value="UniProtKB-UniRule"/>
</dbReference>
<dbReference type="EMBL" id="AP024419">
    <property type="protein sequence ID" value="BCR87716.1"/>
    <property type="molecule type" value="Genomic_DNA"/>
</dbReference>
<gene>
    <name evidence="9" type="primary">HER2</name>
    <name evidence="9" type="ORF">ACHE_40280S</name>
</gene>
<dbReference type="GO" id="GO:0016740">
    <property type="term" value="F:transferase activity"/>
    <property type="evidence" value="ECO:0007669"/>
    <property type="project" value="UniProtKB-KW"/>
</dbReference>
<name>A0A7R7VN82_ASPCH</name>
<dbReference type="PROSITE" id="PS00571">
    <property type="entry name" value="AMIDASES"/>
    <property type="match status" value="1"/>
</dbReference>
<evidence type="ECO:0000256" key="7">
    <source>
        <dbReference type="HAMAP-Rule" id="MF_03150"/>
    </source>
</evidence>
<dbReference type="HAMAP" id="MF_00120">
    <property type="entry name" value="GatA"/>
    <property type="match status" value="1"/>
</dbReference>
<evidence type="ECO:0000313" key="10">
    <source>
        <dbReference type="Proteomes" id="UP000637239"/>
    </source>
</evidence>
<dbReference type="InterPro" id="IPR023631">
    <property type="entry name" value="Amidase_dom"/>
</dbReference>
<dbReference type="EC" id="6.3.5.7" evidence="7"/>
<accession>A0A7R7VN82</accession>
<keyword evidence="10" id="KW-1185">Reference proteome</keyword>
<evidence type="ECO:0000256" key="1">
    <source>
        <dbReference type="ARBA" id="ARBA00008069"/>
    </source>
</evidence>
<evidence type="ECO:0000313" key="9">
    <source>
        <dbReference type="EMBL" id="BCR87716.1"/>
    </source>
</evidence>
<comment type="similarity">
    <text evidence="1 7">Belongs to the amidase family. GatA subfamily.</text>
</comment>
<comment type="subunit">
    <text evidence="7">Subunit of the heterotrimeric GatCAB amidotransferase (AdT) complex, composed of A, B and C subunits.</text>
</comment>
<dbReference type="Pfam" id="PF01425">
    <property type="entry name" value="Amidase"/>
    <property type="match status" value="1"/>
</dbReference>
<evidence type="ECO:0000256" key="3">
    <source>
        <dbReference type="ARBA" id="ARBA00022741"/>
    </source>
</evidence>
<keyword evidence="5 7" id="KW-0648">Protein biosynthesis</keyword>
<comment type="function">
    <text evidence="7">Allows the formation of correctly charged Gln-tRNA(Gln) through the transamidation of misacylated Glu-tRNA(Gln) in the mitochondria. The reaction takes place in the presence of glutamine and ATP through an activated gamma-phospho-Glu-tRNA(Gln).</text>
</comment>
<evidence type="ECO:0000256" key="4">
    <source>
        <dbReference type="ARBA" id="ARBA00022840"/>
    </source>
</evidence>
<proteinExistence type="inferred from homology"/>
<reference evidence="9" key="1">
    <citation type="submission" date="2021-01" db="EMBL/GenBank/DDBJ databases">
        <authorList>
            <consortium name="Aspergillus chevalieri M1 genome sequencing consortium"/>
            <person name="Kazuki M."/>
            <person name="Futagami T."/>
        </authorList>
    </citation>
    <scope>NUCLEOTIDE SEQUENCE</scope>
    <source>
        <strain evidence="9">M1</strain>
    </source>
</reference>
<dbReference type="Gene3D" id="3.90.1300.10">
    <property type="entry name" value="Amidase signature (AS) domain"/>
    <property type="match status" value="1"/>
</dbReference>
<dbReference type="GO" id="GO:0005524">
    <property type="term" value="F:ATP binding"/>
    <property type="evidence" value="ECO:0007669"/>
    <property type="project" value="UniProtKB-KW"/>
</dbReference>
<feature type="domain" description="Amidase" evidence="8">
    <location>
        <begin position="14"/>
        <end position="491"/>
    </location>
</feature>
<dbReference type="Proteomes" id="UP000637239">
    <property type="component" value="Chromosome 4"/>
</dbReference>
<evidence type="ECO:0000256" key="2">
    <source>
        <dbReference type="ARBA" id="ARBA00022598"/>
    </source>
</evidence>
<dbReference type="GO" id="GO:0032543">
    <property type="term" value="P:mitochondrial translation"/>
    <property type="evidence" value="ECO:0007669"/>
    <property type="project" value="UniProtKB-UniRule"/>
</dbReference>
<comment type="catalytic activity">
    <reaction evidence="6 7">
        <text>L-glutamyl-tRNA(Gln) + L-glutamine + ATP + H2O = L-glutaminyl-tRNA(Gln) + L-glutamate + ADP + phosphate + H(+)</text>
        <dbReference type="Rhea" id="RHEA:17521"/>
        <dbReference type="Rhea" id="RHEA-COMP:9681"/>
        <dbReference type="Rhea" id="RHEA-COMP:9684"/>
        <dbReference type="ChEBI" id="CHEBI:15377"/>
        <dbReference type="ChEBI" id="CHEBI:15378"/>
        <dbReference type="ChEBI" id="CHEBI:29985"/>
        <dbReference type="ChEBI" id="CHEBI:30616"/>
        <dbReference type="ChEBI" id="CHEBI:43474"/>
        <dbReference type="ChEBI" id="CHEBI:58359"/>
        <dbReference type="ChEBI" id="CHEBI:78520"/>
        <dbReference type="ChEBI" id="CHEBI:78521"/>
        <dbReference type="ChEBI" id="CHEBI:456216"/>
        <dbReference type="EC" id="6.3.5.7"/>
    </reaction>
</comment>
<reference evidence="9" key="2">
    <citation type="submission" date="2021-02" db="EMBL/GenBank/DDBJ databases">
        <title>Aspergillus chevalieri M1 genome sequence.</title>
        <authorList>
            <person name="Kadooka C."/>
            <person name="Mori K."/>
            <person name="Futagami T."/>
        </authorList>
    </citation>
    <scope>NUCLEOTIDE SEQUENCE</scope>
    <source>
        <strain evidence="9">M1</strain>
    </source>
</reference>
<feature type="active site" description="Acyl-ester intermediate" evidence="7">
    <location>
        <position position="164"/>
    </location>
</feature>
<organism evidence="9 10">
    <name type="scientific">Aspergillus chevalieri</name>
    <name type="common">Eurotium chevalieri</name>
    <dbReference type="NCBI Taxonomy" id="182096"/>
    <lineage>
        <taxon>Eukaryota</taxon>
        <taxon>Fungi</taxon>
        <taxon>Dikarya</taxon>
        <taxon>Ascomycota</taxon>
        <taxon>Pezizomycotina</taxon>
        <taxon>Eurotiomycetes</taxon>
        <taxon>Eurotiomycetidae</taxon>
        <taxon>Eurotiales</taxon>
        <taxon>Aspergillaceae</taxon>
        <taxon>Aspergillus</taxon>
        <taxon>Aspergillus subgen. Aspergillus</taxon>
    </lineage>
</organism>
<dbReference type="GeneID" id="66982075"/>
<comment type="subcellular location">
    <subcellularLocation>
        <location evidence="7">Mitochondrion</location>
    </subcellularLocation>
</comment>
<dbReference type="InterPro" id="IPR020556">
    <property type="entry name" value="Amidase_CS"/>
</dbReference>
<dbReference type="InterPro" id="IPR036928">
    <property type="entry name" value="AS_sf"/>
</dbReference>
<dbReference type="InterPro" id="IPR000120">
    <property type="entry name" value="Amidase"/>
</dbReference>
<dbReference type="SUPFAM" id="SSF75304">
    <property type="entry name" value="Amidase signature (AS) enzymes"/>
    <property type="match status" value="1"/>
</dbReference>
<dbReference type="RefSeq" id="XP_043136238.1">
    <property type="nucleotide sequence ID" value="XM_043278461.1"/>
</dbReference>
<evidence type="ECO:0000259" key="8">
    <source>
        <dbReference type="Pfam" id="PF01425"/>
    </source>
</evidence>
<dbReference type="GO" id="GO:0070681">
    <property type="term" value="P:glutaminyl-tRNAGln biosynthesis via transamidation"/>
    <property type="evidence" value="ECO:0007669"/>
    <property type="project" value="UniProtKB-UniRule"/>
</dbReference>
<feature type="active site" description="Charge relay system" evidence="7">
    <location>
        <position position="61"/>
    </location>
</feature>
<keyword evidence="4 7" id="KW-0067">ATP-binding</keyword>
<feature type="active site" description="Charge relay system" evidence="7">
    <location>
        <position position="140"/>
    </location>
</feature>
<keyword evidence="2 7" id="KW-0436">Ligase</keyword>
<keyword evidence="7" id="KW-0496">Mitochondrion</keyword>
<keyword evidence="9" id="KW-0808">Transferase</keyword>
<protein>
    <recommendedName>
        <fullName evidence="7">Glutamyl-tRNA(Gln) amidotransferase subunit A, mitochondrial</fullName>
        <shortName evidence="7">Glu-AdT subunit A</shortName>
        <ecNumber evidence="7">6.3.5.7</ecNumber>
    </recommendedName>
</protein>
<evidence type="ECO:0000256" key="5">
    <source>
        <dbReference type="ARBA" id="ARBA00022917"/>
    </source>
</evidence>
<dbReference type="KEGG" id="ache:ACHE_40280S"/>
<dbReference type="PANTHER" id="PTHR11895:SF7">
    <property type="entry name" value="GLUTAMYL-TRNA(GLN) AMIDOTRANSFERASE SUBUNIT A, MITOCHONDRIAL"/>
    <property type="match status" value="1"/>
</dbReference>
<evidence type="ECO:0000256" key="6">
    <source>
        <dbReference type="ARBA" id="ARBA00047407"/>
    </source>
</evidence>
<dbReference type="AlphaFoldDB" id="A0A7R7VN82"/>
<sequence>MSLLREAERCIANQKAHAALNAFITPLRSSGPWLEQVKDADRRREQGKPRSNLDGRLISVKDNICTRDLPTTCASGILNKFTSPFNATVVEQLENAGAVVAGKTNLDEFGMGSHSVNSRFGPVANSRQNHDGGALSAGGSSGGSAVAVATDQCYAALGTDTGGSVRLPAAYTGSVGFKPSYGLISRWGVVAYANSLDTVGIMGRDTSIVRHVFDIMNKHDPRDPTNISVTSRNRIRSLLESSNLASRMTSGLRIGVPLEYNISELAPSVRNAWSRTLSLLRQQSHTIQPVSLPSTQQALSAYYVLAPAEASSNLAKYDGVRYGTRAEGPDSDGKPENVLYASTRGEGFGSEVKRRILLGAFSLSADAIDNYFIQAQRIRRLVQRDFNAVFSTEHPFNSYSDLLAEPASKPADVDVLVCPTAPSSPPQLSKLLDGDTVTSPLDAYTNDVFTVPASLAGLPAISVPVSANNSTKEDLAGIQVIGQYGNDELVLKVGELIEGK</sequence>
<dbReference type="GO" id="GO:0005739">
    <property type="term" value="C:mitochondrion"/>
    <property type="evidence" value="ECO:0007669"/>
    <property type="project" value="UniProtKB-SubCell"/>
</dbReference>